<evidence type="ECO:0000313" key="4">
    <source>
        <dbReference type="Proteomes" id="UP000001382"/>
    </source>
</evidence>
<feature type="region of interest" description="Disordered" evidence="1">
    <location>
        <begin position="28"/>
        <end position="63"/>
    </location>
</feature>
<evidence type="ECO:0000259" key="2">
    <source>
        <dbReference type="Pfam" id="PF19843"/>
    </source>
</evidence>
<gene>
    <name evidence="3" type="ordered locus">Gobs_4383</name>
</gene>
<dbReference type="HOGENOM" id="CLU_1500739_0_0_11"/>
<dbReference type="InterPro" id="IPR046281">
    <property type="entry name" value="DUF6318"/>
</dbReference>
<dbReference type="Proteomes" id="UP000001382">
    <property type="component" value="Chromosome"/>
</dbReference>
<feature type="compositionally biased region" description="Pro residues" evidence="1">
    <location>
        <begin position="46"/>
        <end position="56"/>
    </location>
</feature>
<reference evidence="4" key="2">
    <citation type="submission" date="2010-01" db="EMBL/GenBank/DDBJ databases">
        <title>The complete genome of Geodermatophilus obscurus DSM 43160.</title>
        <authorList>
            <consortium name="US DOE Joint Genome Institute (JGI-PGF)"/>
            <person name="Lucas S."/>
            <person name="Copeland A."/>
            <person name="Lapidus A."/>
            <person name="Glavina del Rio T."/>
            <person name="Dalin E."/>
            <person name="Tice H."/>
            <person name="Bruce D."/>
            <person name="Goodwin L."/>
            <person name="Pitluck S."/>
            <person name="Kyrpides N."/>
            <person name="Mavromatis K."/>
            <person name="Ivanova N."/>
            <person name="Munk A.C."/>
            <person name="Brettin T."/>
            <person name="Detter J.C."/>
            <person name="Han C."/>
            <person name="Larimer F."/>
            <person name="Land M."/>
            <person name="Hauser L."/>
            <person name="Markowitz V."/>
            <person name="Cheng J.-F."/>
            <person name="Hugenholtz P."/>
            <person name="Woyke T."/>
            <person name="Wu D."/>
            <person name="Jando M."/>
            <person name="Schneider S."/>
            <person name="Klenk H.-P."/>
            <person name="Eisen J.A."/>
        </authorList>
    </citation>
    <scope>NUCLEOTIDE SEQUENCE [LARGE SCALE GENOMIC DNA]</scope>
    <source>
        <strain evidence="4">ATCC 25078 / DSM 43160 / JCM 3152 / KCC A-0152 / KCTC 9177 / NBRC 13315 / NRRL B-3577 / G-20</strain>
    </source>
</reference>
<feature type="compositionally biased region" description="Low complexity" evidence="1">
    <location>
        <begin position="34"/>
        <end position="45"/>
    </location>
</feature>
<evidence type="ECO:0000256" key="1">
    <source>
        <dbReference type="SAM" id="MobiDB-lite"/>
    </source>
</evidence>
<protein>
    <recommendedName>
        <fullName evidence="2">DUF6318 domain-containing protein</fullName>
    </recommendedName>
</protein>
<name>D2SG71_GEOOG</name>
<dbReference type="PROSITE" id="PS51257">
    <property type="entry name" value="PROKAR_LIPOPROTEIN"/>
    <property type="match status" value="1"/>
</dbReference>
<accession>D2SG71</accession>
<feature type="domain" description="DUF6318" evidence="2">
    <location>
        <begin position="57"/>
        <end position="153"/>
    </location>
</feature>
<dbReference type="RefSeq" id="WP_012950364.1">
    <property type="nucleotide sequence ID" value="NC_013757.1"/>
</dbReference>
<reference evidence="3 4" key="1">
    <citation type="journal article" date="2010" name="Stand. Genomic Sci.">
        <title>Complete genome sequence of Geodermatophilus obscurus type strain (G-20).</title>
        <authorList>
            <person name="Ivanova N."/>
            <person name="Sikorski J."/>
            <person name="Jando M."/>
            <person name="Munk C."/>
            <person name="Lapidus A."/>
            <person name="Glavina Del Rio T."/>
            <person name="Copeland A."/>
            <person name="Tice H."/>
            <person name="Cheng J.-F."/>
            <person name="Lucas S."/>
            <person name="Chen F."/>
            <person name="Nolan M."/>
            <person name="Bruce D."/>
            <person name="Goodwin L."/>
            <person name="Pitluck S."/>
            <person name="Mavromatis K."/>
            <person name="Mikhailova N."/>
            <person name="Pati A."/>
            <person name="Chen A."/>
            <person name="Palaniappan K."/>
            <person name="Land M."/>
            <person name="Hauser L."/>
            <person name="Chang Y.-J."/>
            <person name="Jeffries C.D."/>
            <person name="Meincke L."/>
            <person name="Brettin T."/>
            <person name="Detter J.C."/>
            <person name="Detter J.C."/>
            <person name="Rohde M."/>
            <person name="Goeker M."/>
            <person name="Bristow J."/>
            <person name="Eisen J.A."/>
            <person name="Markowitz V."/>
            <person name="Hugenholtz P."/>
            <person name="Kyrpides N.C."/>
            <person name="Klenk H.-P."/>
        </authorList>
    </citation>
    <scope>NUCLEOTIDE SEQUENCE [LARGE SCALE GENOMIC DNA]</scope>
    <source>
        <strain evidence="4">ATCC 25078 / DSM 43160 / JCM 3152 / KCC A-0152 / KCTC 9177 / NBRC 13315 / NRRL B-3577 / G-20</strain>
    </source>
</reference>
<dbReference type="OrthoDB" id="3748111at2"/>
<organism evidence="3 4">
    <name type="scientific">Geodermatophilus obscurus (strain ATCC 25078 / DSM 43160 / JCM 3152 / CCUG 61914 / KCC A-0152 / KCTC 9177 / NBRC 13315 / NRRL B-3577 / G-20)</name>
    <dbReference type="NCBI Taxonomy" id="526225"/>
    <lineage>
        <taxon>Bacteria</taxon>
        <taxon>Bacillati</taxon>
        <taxon>Actinomycetota</taxon>
        <taxon>Actinomycetes</taxon>
        <taxon>Geodermatophilales</taxon>
        <taxon>Geodermatophilaceae</taxon>
        <taxon>Geodermatophilus</taxon>
    </lineage>
</organism>
<proteinExistence type="predicted"/>
<dbReference type="STRING" id="526225.Gobs_4383"/>
<evidence type="ECO:0000313" key="3">
    <source>
        <dbReference type="EMBL" id="ADB76939.1"/>
    </source>
</evidence>
<dbReference type="EMBL" id="CP001867">
    <property type="protein sequence ID" value="ADB76939.1"/>
    <property type="molecule type" value="Genomic_DNA"/>
</dbReference>
<dbReference type="AlphaFoldDB" id="D2SG71"/>
<dbReference type="Pfam" id="PF19843">
    <property type="entry name" value="DUF6318"/>
    <property type="match status" value="1"/>
</dbReference>
<dbReference type="KEGG" id="gob:Gobs_4383"/>
<keyword evidence="4" id="KW-1185">Reference proteome</keyword>
<sequence>MTRRWTLRLAAGLAAGAVVLSGCSERQEASDTLPGADASPSASEPELPPLGPPDLPMPAEARTQDAAGAEAFVRYYMDAYNYALRTLNPTALSDLSSNCETCHLLIEQVRDVNARGQRYEGGDVRISEITTPVINDTEAQFALSLIQSPLSVTADGDDIDGRSYPERSSPASGGLLRWDASRATWLMTQLSVQ</sequence>